<keyword evidence="7" id="KW-0378">Hydrolase</keyword>
<dbReference type="InterPro" id="IPR029021">
    <property type="entry name" value="Prot-tyrosine_phosphatase-like"/>
</dbReference>
<feature type="compositionally biased region" description="Basic and acidic residues" evidence="15">
    <location>
        <begin position="198"/>
        <end position="216"/>
    </location>
</feature>
<dbReference type="Proteomes" id="UP000242188">
    <property type="component" value="Unassembled WGS sequence"/>
</dbReference>
<evidence type="ECO:0000256" key="14">
    <source>
        <dbReference type="ARBA" id="ARBA00068799"/>
    </source>
</evidence>
<comment type="caution">
    <text evidence="18">The sequence shown here is derived from an EMBL/GenBank/DDBJ whole genome shotgun (WGS) entry which is preliminary data.</text>
</comment>
<comment type="similarity">
    <text evidence="2">Belongs to the protein-tyrosine phosphatase family. Non-receptor class dual specificity subfamily.</text>
</comment>
<dbReference type="EC" id="3.1.3.16" evidence="4"/>
<evidence type="ECO:0000256" key="3">
    <source>
        <dbReference type="ARBA" id="ARBA00013064"/>
    </source>
</evidence>
<dbReference type="GO" id="GO:0004722">
    <property type="term" value="F:protein serine/threonine phosphatase activity"/>
    <property type="evidence" value="ECO:0007669"/>
    <property type="project" value="UniProtKB-EC"/>
</dbReference>
<sequence length="234" mass="26660">MGNGMNKIIPGLYVGNFRDSKDPEQLEKYKITHILSIHDNAKKILEDKEYLCIVASDTPEQTLTKFFPQCIDFIHEARLKGGNVIVHCIAGVSRSVTVTAAYIMTVTSLGWRDAVNAIRGARSCANPNFGFQRQLQQFESDLVEKERKRIKEKYDPSPYNDEMECRALLTAFKKFVLYDDPKDKDDGLYPLPPNAYKPDPRDKSPPTDSRKEDKSKKTGYSKYAEKDAIQKKLS</sequence>
<dbReference type="CDD" id="cd14519">
    <property type="entry name" value="DSP_DUSP22_15"/>
    <property type="match status" value="1"/>
</dbReference>
<dbReference type="InterPro" id="IPR000387">
    <property type="entry name" value="Tyr_Pase_dom"/>
</dbReference>
<dbReference type="SMART" id="SM00195">
    <property type="entry name" value="DSPc"/>
    <property type="match status" value="1"/>
</dbReference>
<keyword evidence="6" id="KW-0519">Myristate</keyword>
<evidence type="ECO:0000256" key="9">
    <source>
        <dbReference type="ARBA" id="ARBA00023136"/>
    </source>
</evidence>
<keyword evidence="8" id="KW-0904">Protein phosphatase</keyword>
<feature type="domain" description="Tyrosine-protein phosphatase" evidence="16">
    <location>
        <begin position="4"/>
        <end position="144"/>
    </location>
</feature>
<evidence type="ECO:0000259" key="17">
    <source>
        <dbReference type="PROSITE" id="PS50056"/>
    </source>
</evidence>
<dbReference type="GO" id="GO:0005829">
    <property type="term" value="C:cytosol"/>
    <property type="evidence" value="ECO:0007669"/>
    <property type="project" value="TreeGrafter"/>
</dbReference>
<evidence type="ECO:0000256" key="6">
    <source>
        <dbReference type="ARBA" id="ARBA00022707"/>
    </source>
</evidence>
<evidence type="ECO:0000256" key="13">
    <source>
        <dbReference type="ARBA" id="ARBA00051722"/>
    </source>
</evidence>
<keyword evidence="5" id="KW-1003">Cell membrane</keyword>
<dbReference type="STRING" id="6573.A0A210PT61"/>
<organism evidence="18 19">
    <name type="scientific">Mizuhopecten yessoensis</name>
    <name type="common">Japanese scallop</name>
    <name type="synonym">Patinopecten yessoensis</name>
    <dbReference type="NCBI Taxonomy" id="6573"/>
    <lineage>
        <taxon>Eukaryota</taxon>
        <taxon>Metazoa</taxon>
        <taxon>Spiralia</taxon>
        <taxon>Lophotrochozoa</taxon>
        <taxon>Mollusca</taxon>
        <taxon>Bivalvia</taxon>
        <taxon>Autobranchia</taxon>
        <taxon>Pteriomorphia</taxon>
        <taxon>Pectinida</taxon>
        <taxon>Pectinoidea</taxon>
        <taxon>Pectinidae</taxon>
        <taxon>Mizuhopecten</taxon>
    </lineage>
</organism>
<protein>
    <recommendedName>
        <fullName evidence="14">Dual specificity protein phosphatase 15</fullName>
        <ecNumber evidence="4">3.1.3.16</ecNumber>
        <ecNumber evidence="3">3.1.3.48</ecNumber>
    </recommendedName>
</protein>
<dbReference type="FunFam" id="3.90.190.10:FF:000052">
    <property type="entry name" value="Dual specificity phosphatase 15"/>
    <property type="match status" value="1"/>
</dbReference>
<evidence type="ECO:0000256" key="15">
    <source>
        <dbReference type="SAM" id="MobiDB-lite"/>
    </source>
</evidence>
<dbReference type="PANTHER" id="PTHR45948:SF2">
    <property type="entry name" value="DUAL SPECIFICITY PROTEIN PHOSPHATASE"/>
    <property type="match status" value="1"/>
</dbReference>
<evidence type="ECO:0000256" key="10">
    <source>
        <dbReference type="ARBA" id="ARBA00023288"/>
    </source>
</evidence>
<dbReference type="GO" id="GO:0007165">
    <property type="term" value="P:signal transduction"/>
    <property type="evidence" value="ECO:0007669"/>
    <property type="project" value="TreeGrafter"/>
</dbReference>
<dbReference type="PROSITE" id="PS50056">
    <property type="entry name" value="TYR_PHOSPHATASE_2"/>
    <property type="match status" value="1"/>
</dbReference>
<dbReference type="PRINTS" id="PR01908">
    <property type="entry name" value="ADSPHPHTASE"/>
</dbReference>
<evidence type="ECO:0000256" key="8">
    <source>
        <dbReference type="ARBA" id="ARBA00022912"/>
    </source>
</evidence>
<dbReference type="SUPFAM" id="SSF52799">
    <property type="entry name" value="(Phosphotyrosine protein) phosphatases II"/>
    <property type="match status" value="1"/>
</dbReference>
<feature type="compositionally biased region" description="Basic and acidic residues" evidence="15">
    <location>
        <begin position="223"/>
        <end position="234"/>
    </location>
</feature>
<evidence type="ECO:0000256" key="12">
    <source>
        <dbReference type="ARBA" id="ARBA00048336"/>
    </source>
</evidence>
<gene>
    <name evidence="18" type="ORF">KP79_PYT13551</name>
</gene>
<dbReference type="Pfam" id="PF00782">
    <property type="entry name" value="DSPc"/>
    <property type="match status" value="1"/>
</dbReference>
<reference evidence="18 19" key="1">
    <citation type="journal article" date="2017" name="Nat. Ecol. Evol.">
        <title>Scallop genome provides insights into evolution of bilaterian karyotype and development.</title>
        <authorList>
            <person name="Wang S."/>
            <person name="Zhang J."/>
            <person name="Jiao W."/>
            <person name="Li J."/>
            <person name="Xun X."/>
            <person name="Sun Y."/>
            <person name="Guo X."/>
            <person name="Huan P."/>
            <person name="Dong B."/>
            <person name="Zhang L."/>
            <person name="Hu X."/>
            <person name="Sun X."/>
            <person name="Wang J."/>
            <person name="Zhao C."/>
            <person name="Wang Y."/>
            <person name="Wang D."/>
            <person name="Huang X."/>
            <person name="Wang R."/>
            <person name="Lv J."/>
            <person name="Li Y."/>
            <person name="Zhang Z."/>
            <person name="Liu B."/>
            <person name="Lu W."/>
            <person name="Hui Y."/>
            <person name="Liang J."/>
            <person name="Zhou Z."/>
            <person name="Hou R."/>
            <person name="Li X."/>
            <person name="Liu Y."/>
            <person name="Li H."/>
            <person name="Ning X."/>
            <person name="Lin Y."/>
            <person name="Zhao L."/>
            <person name="Xing Q."/>
            <person name="Dou J."/>
            <person name="Li Y."/>
            <person name="Mao J."/>
            <person name="Guo H."/>
            <person name="Dou H."/>
            <person name="Li T."/>
            <person name="Mu C."/>
            <person name="Jiang W."/>
            <person name="Fu Q."/>
            <person name="Fu X."/>
            <person name="Miao Y."/>
            <person name="Liu J."/>
            <person name="Yu Q."/>
            <person name="Li R."/>
            <person name="Liao H."/>
            <person name="Li X."/>
            <person name="Kong Y."/>
            <person name="Jiang Z."/>
            <person name="Chourrout D."/>
            <person name="Li R."/>
            <person name="Bao Z."/>
        </authorList>
    </citation>
    <scope>NUCLEOTIDE SEQUENCE [LARGE SCALE GENOMIC DNA]</scope>
    <source>
        <strain evidence="18 19">PY_sf001</strain>
    </source>
</reference>
<proteinExistence type="inferred from homology"/>
<feature type="domain" description="Tyrosine specific protein phosphatases" evidence="17">
    <location>
        <begin position="65"/>
        <end position="122"/>
    </location>
</feature>
<evidence type="ECO:0000256" key="11">
    <source>
        <dbReference type="ARBA" id="ARBA00047761"/>
    </source>
</evidence>
<comment type="catalytic activity">
    <reaction evidence="11">
        <text>O-phospho-L-seryl-[protein] + H2O = L-seryl-[protein] + phosphate</text>
        <dbReference type="Rhea" id="RHEA:20629"/>
        <dbReference type="Rhea" id="RHEA-COMP:9863"/>
        <dbReference type="Rhea" id="RHEA-COMP:11604"/>
        <dbReference type="ChEBI" id="CHEBI:15377"/>
        <dbReference type="ChEBI" id="CHEBI:29999"/>
        <dbReference type="ChEBI" id="CHEBI:43474"/>
        <dbReference type="ChEBI" id="CHEBI:83421"/>
        <dbReference type="EC" id="3.1.3.16"/>
    </reaction>
</comment>
<evidence type="ECO:0000256" key="7">
    <source>
        <dbReference type="ARBA" id="ARBA00022801"/>
    </source>
</evidence>
<evidence type="ECO:0000313" key="18">
    <source>
        <dbReference type="EMBL" id="OWF39652.1"/>
    </source>
</evidence>
<accession>A0A210PT61</accession>
<evidence type="ECO:0000259" key="16">
    <source>
        <dbReference type="PROSITE" id="PS50054"/>
    </source>
</evidence>
<comment type="subcellular location">
    <subcellularLocation>
        <location evidence="1">Cell membrane</location>
        <topology evidence="1">Lipid-anchor</topology>
        <orientation evidence="1">Cytoplasmic side</orientation>
    </subcellularLocation>
</comment>
<dbReference type="GO" id="GO:0004725">
    <property type="term" value="F:protein tyrosine phosphatase activity"/>
    <property type="evidence" value="ECO:0007669"/>
    <property type="project" value="UniProtKB-EC"/>
</dbReference>
<evidence type="ECO:0000256" key="5">
    <source>
        <dbReference type="ARBA" id="ARBA00022475"/>
    </source>
</evidence>
<dbReference type="GO" id="GO:0005886">
    <property type="term" value="C:plasma membrane"/>
    <property type="evidence" value="ECO:0007669"/>
    <property type="project" value="UniProtKB-SubCell"/>
</dbReference>
<evidence type="ECO:0000313" key="19">
    <source>
        <dbReference type="Proteomes" id="UP000242188"/>
    </source>
</evidence>
<feature type="region of interest" description="Disordered" evidence="15">
    <location>
        <begin position="181"/>
        <end position="234"/>
    </location>
</feature>
<dbReference type="Gene3D" id="3.90.190.10">
    <property type="entry name" value="Protein tyrosine phosphatase superfamily"/>
    <property type="match status" value="1"/>
</dbReference>
<comment type="catalytic activity">
    <reaction evidence="13">
        <text>O-phospho-L-tyrosyl-[protein] + H2O = L-tyrosyl-[protein] + phosphate</text>
        <dbReference type="Rhea" id="RHEA:10684"/>
        <dbReference type="Rhea" id="RHEA-COMP:10136"/>
        <dbReference type="Rhea" id="RHEA-COMP:20101"/>
        <dbReference type="ChEBI" id="CHEBI:15377"/>
        <dbReference type="ChEBI" id="CHEBI:43474"/>
        <dbReference type="ChEBI" id="CHEBI:46858"/>
        <dbReference type="ChEBI" id="CHEBI:61978"/>
        <dbReference type="EC" id="3.1.3.48"/>
    </reaction>
</comment>
<keyword evidence="9" id="KW-0472">Membrane</keyword>
<comment type="catalytic activity">
    <reaction evidence="12">
        <text>O-phospho-L-threonyl-[protein] + H2O = L-threonyl-[protein] + phosphate</text>
        <dbReference type="Rhea" id="RHEA:47004"/>
        <dbReference type="Rhea" id="RHEA-COMP:11060"/>
        <dbReference type="Rhea" id="RHEA-COMP:11605"/>
        <dbReference type="ChEBI" id="CHEBI:15377"/>
        <dbReference type="ChEBI" id="CHEBI:30013"/>
        <dbReference type="ChEBI" id="CHEBI:43474"/>
        <dbReference type="ChEBI" id="CHEBI:61977"/>
        <dbReference type="EC" id="3.1.3.16"/>
    </reaction>
</comment>
<dbReference type="EC" id="3.1.3.48" evidence="3"/>
<keyword evidence="10" id="KW-0449">Lipoprotein</keyword>
<evidence type="ECO:0000256" key="4">
    <source>
        <dbReference type="ARBA" id="ARBA00013081"/>
    </source>
</evidence>
<evidence type="ECO:0000256" key="1">
    <source>
        <dbReference type="ARBA" id="ARBA00004342"/>
    </source>
</evidence>
<dbReference type="AlphaFoldDB" id="A0A210PT61"/>
<dbReference type="OrthoDB" id="9979246at2759"/>
<dbReference type="PROSITE" id="PS50054">
    <property type="entry name" value="TYR_PHOSPHATASE_DUAL"/>
    <property type="match status" value="1"/>
</dbReference>
<dbReference type="InterPro" id="IPR020422">
    <property type="entry name" value="TYR_PHOSPHATASE_DUAL_dom"/>
</dbReference>
<dbReference type="PANTHER" id="PTHR45948">
    <property type="entry name" value="DUAL SPECIFICITY PROTEIN PHOSPHATASE DDB_G0269404-RELATED"/>
    <property type="match status" value="1"/>
</dbReference>
<name>A0A210PT61_MIZYE</name>
<keyword evidence="19" id="KW-1185">Reference proteome</keyword>
<evidence type="ECO:0000256" key="2">
    <source>
        <dbReference type="ARBA" id="ARBA00008601"/>
    </source>
</evidence>
<dbReference type="EMBL" id="NEDP02005518">
    <property type="protein sequence ID" value="OWF39652.1"/>
    <property type="molecule type" value="Genomic_DNA"/>
</dbReference>
<dbReference type="InterPro" id="IPR000340">
    <property type="entry name" value="Dual-sp_phosphatase_cat-dom"/>
</dbReference>